<gene>
    <name evidence="1" type="ORF">MGAL_10B079862</name>
</gene>
<accession>A0A8B6CS51</accession>
<dbReference type="AlphaFoldDB" id="A0A8B6CS51"/>
<evidence type="ECO:0000313" key="2">
    <source>
        <dbReference type="Proteomes" id="UP000596742"/>
    </source>
</evidence>
<keyword evidence="2" id="KW-1185">Reference proteome</keyword>
<evidence type="ECO:0000313" key="1">
    <source>
        <dbReference type="EMBL" id="VDI08753.1"/>
    </source>
</evidence>
<name>A0A8B6CS51_MYTGA</name>
<organism evidence="1 2">
    <name type="scientific">Mytilus galloprovincialis</name>
    <name type="common">Mediterranean mussel</name>
    <dbReference type="NCBI Taxonomy" id="29158"/>
    <lineage>
        <taxon>Eukaryota</taxon>
        <taxon>Metazoa</taxon>
        <taxon>Spiralia</taxon>
        <taxon>Lophotrochozoa</taxon>
        <taxon>Mollusca</taxon>
        <taxon>Bivalvia</taxon>
        <taxon>Autobranchia</taxon>
        <taxon>Pteriomorphia</taxon>
        <taxon>Mytilida</taxon>
        <taxon>Mytiloidea</taxon>
        <taxon>Mytilidae</taxon>
        <taxon>Mytilinae</taxon>
        <taxon>Mytilus</taxon>
    </lineage>
</organism>
<reference evidence="1" key="1">
    <citation type="submission" date="2018-11" db="EMBL/GenBank/DDBJ databases">
        <authorList>
            <person name="Alioto T."/>
            <person name="Alioto T."/>
        </authorList>
    </citation>
    <scope>NUCLEOTIDE SEQUENCE</scope>
</reference>
<dbReference type="SUPFAM" id="SSF101898">
    <property type="entry name" value="NHL repeat"/>
    <property type="match status" value="1"/>
</dbReference>
<protein>
    <submittedName>
        <fullName evidence="1">Uncharacterized protein</fullName>
    </submittedName>
</protein>
<proteinExistence type="predicted"/>
<comment type="caution">
    <text evidence="1">The sequence shown here is derived from an EMBL/GenBank/DDBJ whole genome shotgun (WGS) entry which is preliminary data.</text>
</comment>
<dbReference type="Proteomes" id="UP000596742">
    <property type="component" value="Unassembled WGS sequence"/>
</dbReference>
<sequence length="250" mass="28700">MQTMKQMVSDVQIFIGTREMFKTVFEEIQSITSIINNRKSFEISIDINPTVAFVLESANQLGNISVIEKKSEFEFKDTKLDQAQKQVITGSSIDLQRKRTFYFSNKHAVSSCLILPNGHILIADFCSRNQIMELDDQDQSVGNLHFSERPYYLTLIDDNHIAVTYFSSKSIEILNLKRVRNKIIEFEKECCRISYQDDKLYVVVDKGIVVLDLSGHILDLLPIYTQKKCLLLPPKTGYISQILQKALFTA</sequence>
<dbReference type="EMBL" id="UYJE01002233">
    <property type="protein sequence ID" value="VDI08753.1"/>
    <property type="molecule type" value="Genomic_DNA"/>
</dbReference>
<dbReference type="OrthoDB" id="10488253at2759"/>